<keyword evidence="1" id="KW-0472">Membrane</keyword>
<evidence type="ECO:0000313" key="3">
    <source>
        <dbReference type="Proteomes" id="UP000807342"/>
    </source>
</evidence>
<gene>
    <name evidence="2" type="ORF">P691DRAFT_839738</name>
</gene>
<feature type="transmembrane region" description="Helical" evidence="1">
    <location>
        <begin position="126"/>
        <end position="144"/>
    </location>
</feature>
<feature type="transmembrane region" description="Helical" evidence="1">
    <location>
        <begin position="211"/>
        <end position="236"/>
    </location>
</feature>
<feature type="transmembrane region" description="Helical" evidence="1">
    <location>
        <begin position="15"/>
        <end position="42"/>
    </location>
</feature>
<dbReference type="OrthoDB" id="3045811at2759"/>
<feature type="transmembrane region" description="Helical" evidence="1">
    <location>
        <begin position="97"/>
        <end position="114"/>
    </location>
</feature>
<sequence>MDNSTTWTSLDTLTIYGIVEVVQALFIGGLVNLGVISILLLSRKPRKGRIQQNFWRVYIAALMLLNLGFLVICFLFANCAARFPKNIDRRILNLNAGGLVLIATLADGVIYLALQRCGGAIWLEELLGIIVHGLKTLFGCFPYACSGGWVGLALGEPRGRLGHVLRGGSLVCNAILHVFATIYITVRLVLQRRIVTICLGPKEPTEPYLSIITIIIESAIINVPTSIAGAIGFFMGRSFGSAFANITATCQSFASVLILHQVALGRVLSRAEGDAREDRV</sequence>
<reference evidence="2" key="1">
    <citation type="submission" date="2020-11" db="EMBL/GenBank/DDBJ databases">
        <authorList>
            <consortium name="DOE Joint Genome Institute"/>
            <person name="Ahrendt S."/>
            <person name="Riley R."/>
            <person name="Andreopoulos W."/>
            <person name="Labutti K."/>
            <person name="Pangilinan J."/>
            <person name="Ruiz-Duenas F.J."/>
            <person name="Barrasa J.M."/>
            <person name="Sanchez-Garcia M."/>
            <person name="Camarero S."/>
            <person name="Miyauchi S."/>
            <person name="Serrano A."/>
            <person name="Linde D."/>
            <person name="Babiker R."/>
            <person name="Drula E."/>
            <person name="Ayuso-Fernandez I."/>
            <person name="Pacheco R."/>
            <person name="Padilla G."/>
            <person name="Ferreira P."/>
            <person name="Barriuso J."/>
            <person name="Kellner H."/>
            <person name="Castanera R."/>
            <person name="Alfaro M."/>
            <person name="Ramirez L."/>
            <person name="Pisabarro A.G."/>
            <person name="Kuo A."/>
            <person name="Tritt A."/>
            <person name="Lipzen A."/>
            <person name="He G."/>
            <person name="Yan M."/>
            <person name="Ng V."/>
            <person name="Cullen D."/>
            <person name="Martin F."/>
            <person name="Rosso M.-N."/>
            <person name="Henrissat B."/>
            <person name="Hibbett D."/>
            <person name="Martinez A.T."/>
            <person name="Grigoriev I.V."/>
        </authorList>
    </citation>
    <scope>NUCLEOTIDE SEQUENCE</scope>
    <source>
        <strain evidence="2">MF-IS2</strain>
    </source>
</reference>
<keyword evidence="1" id="KW-1133">Transmembrane helix</keyword>
<feature type="transmembrane region" description="Helical" evidence="1">
    <location>
        <begin position="54"/>
        <end position="77"/>
    </location>
</feature>
<comment type="caution">
    <text evidence="2">The sequence shown here is derived from an EMBL/GenBank/DDBJ whole genome shotgun (WGS) entry which is preliminary data.</text>
</comment>
<proteinExistence type="predicted"/>
<dbReference type="EMBL" id="MU151422">
    <property type="protein sequence ID" value="KAF9443914.1"/>
    <property type="molecule type" value="Genomic_DNA"/>
</dbReference>
<protein>
    <submittedName>
        <fullName evidence="2">Uncharacterized protein</fullName>
    </submittedName>
</protein>
<evidence type="ECO:0000313" key="2">
    <source>
        <dbReference type="EMBL" id="KAF9443914.1"/>
    </source>
</evidence>
<name>A0A9P5X3I2_9AGAR</name>
<feature type="transmembrane region" description="Helical" evidence="1">
    <location>
        <begin position="164"/>
        <end position="190"/>
    </location>
</feature>
<keyword evidence="3" id="KW-1185">Reference proteome</keyword>
<organism evidence="2 3">
    <name type="scientific">Macrolepiota fuliginosa MF-IS2</name>
    <dbReference type="NCBI Taxonomy" id="1400762"/>
    <lineage>
        <taxon>Eukaryota</taxon>
        <taxon>Fungi</taxon>
        <taxon>Dikarya</taxon>
        <taxon>Basidiomycota</taxon>
        <taxon>Agaricomycotina</taxon>
        <taxon>Agaricomycetes</taxon>
        <taxon>Agaricomycetidae</taxon>
        <taxon>Agaricales</taxon>
        <taxon>Agaricineae</taxon>
        <taxon>Agaricaceae</taxon>
        <taxon>Macrolepiota</taxon>
    </lineage>
</organism>
<accession>A0A9P5X3I2</accession>
<keyword evidence="1" id="KW-0812">Transmembrane</keyword>
<evidence type="ECO:0000256" key="1">
    <source>
        <dbReference type="SAM" id="Phobius"/>
    </source>
</evidence>
<dbReference type="Proteomes" id="UP000807342">
    <property type="component" value="Unassembled WGS sequence"/>
</dbReference>
<dbReference type="AlphaFoldDB" id="A0A9P5X3I2"/>